<dbReference type="PANTHER" id="PTHR21054">
    <property type="entry name" value="ZINC METALLOPROTEINASE-RELATED"/>
    <property type="match status" value="1"/>
</dbReference>
<dbReference type="InterPro" id="IPR021917">
    <property type="entry name" value="Unchr_Zn-peptidase-like"/>
</dbReference>
<proteinExistence type="predicted"/>
<dbReference type="InterPro" id="IPR053002">
    <property type="entry name" value="Metalloproteinase_M10B"/>
</dbReference>
<dbReference type="GO" id="GO:0005737">
    <property type="term" value="C:cytoplasm"/>
    <property type="evidence" value="ECO:0007669"/>
    <property type="project" value="TreeGrafter"/>
</dbReference>
<organism evidence="2 3">
    <name type="scientific">Blyttiomyces helicus</name>
    <dbReference type="NCBI Taxonomy" id="388810"/>
    <lineage>
        <taxon>Eukaryota</taxon>
        <taxon>Fungi</taxon>
        <taxon>Fungi incertae sedis</taxon>
        <taxon>Chytridiomycota</taxon>
        <taxon>Chytridiomycota incertae sedis</taxon>
        <taxon>Chytridiomycetes</taxon>
        <taxon>Chytridiomycetes incertae sedis</taxon>
        <taxon>Blyttiomyces</taxon>
    </lineage>
</organism>
<dbReference type="SUPFAM" id="SSF51101">
    <property type="entry name" value="Mannose-binding lectins"/>
    <property type="match status" value="1"/>
</dbReference>
<evidence type="ECO:0000313" key="2">
    <source>
        <dbReference type="EMBL" id="RKO86426.1"/>
    </source>
</evidence>
<dbReference type="Gene3D" id="2.100.10.30">
    <property type="entry name" value="Jacalin-like lectin domain"/>
    <property type="match status" value="1"/>
</dbReference>
<dbReference type="EMBL" id="KZ998206">
    <property type="protein sequence ID" value="RKO86426.1"/>
    <property type="molecule type" value="Genomic_DNA"/>
</dbReference>
<gene>
    <name evidence="2" type="ORF">BDK51DRAFT_46979</name>
</gene>
<dbReference type="Pfam" id="PF12044">
    <property type="entry name" value="Metallopep"/>
    <property type="match status" value="1"/>
</dbReference>
<dbReference type="OrthoDB" id="74460at2759"/>
<name>A0A4P9W8D2_9FUNG</name>
<dbReference type="AlphaFoldDB" id="A0A4P9W8D2"/>
<dbReference type="PANTHER" id="PTHR21054:SF2">
    <property type="entry name" value="MIP04191P"/>
    <property type="match status" value="1"/>
</dbReference>
<evidence type="ECO:0000313" key="3">
    <source>
        <dbReference type="Proteomes" id="UP000269721"/>
    </source>
</evidence>
<accession>A0A4P9W8D2</accession>
<dbReference type="Proteomes" id="UP000269721">
    <property type="component" value="Unassembled WGS sequence"/>
</dbReference>
<feature type="region of interest" description="Disordered" evidence="1">
    <location>
        <begin position="51"/>
        <end position="84"/>
    </location>
</feature>
<sequence length="681" mass="73607">MSPIPVTPPQPINVAEGETVYQRVLLIYGTASVDTTHIAVLSSRGVPAQTWPCTGGKQRERERERESLGGFKTCPSNLTHHPPHPPDTHWKALVPLEPGLNVLTLRADPSGAESSLRINYAPQMQNPPLTLVILVGKDSPLVFDVPNHKKDQATLDQAIRRLRMNAYMWQAFTAEQMVRNGFGRRTFRLNEELAKDTIFDTDHPDALRMTAKVHIVRALVTTAEIQGLDSDKKPLFGKHYPNPDLYDITLKALAAHGAPFDRPCYVAGLLLDSRWDPASNATRGHVALGGGSGHVRLGIFGSHLTHAWPAYLGEIEKCLLDNTPNDLTRTANDNGESDPSYKAFCIGSGAFLHEVGHSLTLAHTPSGIMSRGFNHFNRTFMTREISPKGETRPITPADEEGSHWHRADIIRLRHHPCLRLPTDTPDQPDPNSGGPTFYALVDGILVRSGANISLVEWWRDPDGGLAKWIEPPNLPRELTIPVPTPAHDSLRLEITCTDQSSGSVHAAKFLRESIVNPADLPVGLTPDLGPIHRSGALGARGSPTTHSPPQSFSFALVADPSSGIDADSLPCRIRVYGGAFVDGIEVFLPGGASTLFGSRGGVPSDVAVGPRALKLDALGVRAGAWIDGVELVFEGGGRSGWLGGRGGAMYVLRPPGGYSVVGVTGHAADLVDEFALLYRKD</sequence>
<reference evidence="3" key="1">
    <citation type="journal article" date="2018" name="Nat. Microbiol.">
        <title>Leveraging single-cell genomics to expand the fungal tree of life.</title>
        <authorList>
            <person name="Ahrendt S.R."/>
            <person name="Quandt C.A."/>
            <person name="Ciobanu D."/>
            <person name="Clum A."/>
            <person name="Salamov A."/>
            <person name="Andreopoulos B."/>
            <person name="Cheng J.F."/>
            <person name="Woyke T."/>
            <person name="Pelin A."/>
            <person name="Henrissat B."/>
            <person name="Reynolds N.K."/>
            <person name="Benny G.L."/>
            <person name="Smith M.E."/>
            <person name="James T.Y."/>
            <person name="Grigoriev I.V."/>
        </authorList>
    </citation>
    <scope>NUCLEOTIDE SEQUENCE [LARGE SCALE GENOMIC DNA]</scope>
</reference>
<dbReference type="InterPro" id="IPR036404">
    <property type="entry name" value="Jacalin-like_lectin_dom_sf"/>
</dbReference>
<keyword evidence="3" id="KW-1185">Reference proteome</keyword>
<evidence type="ECO:0000256" key="1">
    <source>
        <dbReference type="SAM" id="MobiDB-lite"/>
    </source>
</evidence>
<feature type="compositionally biased region" description="Basic and acidic residues" evidence="1">
    <location>
        <begin position="57"/>
        <end position="67"/>
    </location>
</feature>
<protein>
    <submittedName>
        <fullName evidence="2">Putative peptidase family-domain-containing protein</fullName>
    </submittedName>
</protein>